<dbReference type="InterPro" id="IPR000073">
    <property type="entry name" value="AB_hydrolase_1"/>
</dbReference>
<dbReference type="SUPFAM" id="SSF53474">
    <property type="entry name" value="alpha/beta-Hydrolases"/>
    <property type="match status" value="1"/>
</dbReference>
<accession>A0A9X1YSD4</accession>
<gene>
    <name evidence="2" type="ORF">LPC04_21300</name>
</gene>
<organism evidence="2 3">
    <name type="scientific">Scleromatobacter humisilvae</name>
    <dbReference type="NCBI Taxonomy" id="2897159"/>
    <lineage>
        <taxon>Bacteria</taxon>
        <taxon>Pseudomonadati</taxon>
        <taxon>Pseudomonadota</taxon>
        <taxon>Betaproteobacteria</taxon>
        <taxon>Burkholderiales</taxon>
        <taxon>Sphaerotilaceae</taxon>
        <taxon>Scleromatobacter</taxon>
    </lineage>
</organism>
<keyword evidence="2" id="KW-0378">Hydrolase</keyword>
<evidence type="ECO:0000313" key="3">
    <source>
        <dbReference type="Proteomes" id="UP001139353"/>
    </source>
</evidence>
<evidence type="ECO:0000313" key="2">
    <source>
        <dbReference type="EMBL" id="MCK9688251.1"/>
    </source>
</evidence>
<dbReference type="EMBL" id="JAJLJH010000007">
    <property type="protein sequence ID" value="MCK9688251.1"/>
    <property type="molecule type" value="Genomic_DNA"/>
</dbReference>
<keyword evidence="3" id="KW-1185">Reference proteome</keyword>
<protein>
    <submittedName>
        <fullName evidence="2">Alpha/beta hydrolase</fullName>
    </submittedName>
</protein>
<dbReference type="RefSeq" id="WP_275684288.1">
    <property type="nucleotide sequence ID" value="NZ_JAJLJH010000007.1"/>
</dbReference>
<sequence length="384" mass="42911">MPHKIVVTLHGIRTRGQWQKQITPYLARHGLIPYHLDYGFFGVLSFMLPWTRANRVQWLRGELRDLMDRTGARRVSLIAHSFGTWLALEVLEAENGNIRFDRVVLTGSIVRRDFPWGSTLLRKRWIQALRNERATGDWVVRAAELFSRLAGQVAPRAGASGALGFNTACPGVHDRHIAGGHSEVLNIANYDKWARFIAYPRLPDDHLRRVRMLVQQIRALAASRLGVDVDLVRANIFVPNASALRMIPGAWDNMTWAPEHDIELELDHGSTGRAFTDGTPFSIRRLGASWTAGVLPGAEQAKLNPRLQWVLSLPIGRLVTRKDLTVAQDVIGVLNLDGLDSVPPLLQTPGDPTLKTLVFTLWASTEKIRESLALANTGEPLHDD</sequence>
<proteinExistence type="predicted"/>
<dbReference type="Proteomes" id="UP001139353">
    <property type="component" value="Unassembled WGS sequence"/>
</dbReference>
<evidence type="ECO:0000259" key="1">
    <source>
        <dbReference type="Pfam" id="PF12697"/>
    </source>
</evidence>
<dbReference type="Pfam" id="PF12697">
    <property type="entry name" value="Abhydrolase_6"/>
    <property type="match status" value="1"/>
</dbReference>
<comment type="caution">
    <text evidence="2">The sequence shown here is derived from an EMBL/GenBank/DDBJ whole genome shotgun (WGS) entry which is preliminary data.</text>
</comment>
<dbReference type="Gene3D" id="3.40.50.1820">
    <property type="entry name" value="alpha/beta hydrolase"/>
    <property type="match status" value="1"/>
</dbReference>
<dbReference type="AlphaFoldDB" id="A0A9X1YSD4"/>
<dbReference type="GO" id="GO:0016787">
    <property type="term" value="F:hydrolase activity"/>
    <property type="evidence" value="ECO:0007669"/>
    <property type="project" value="UniProtKB-KW"/>
</dbReference>
<feature type="domain" description="AB hydrolase-1" evidence="1">
    <location>
        <begin position="6"/>
        <end position="219"/>
    </location>
</feature>
<name>A0A9X1YSD4_9BURK</name>
<dbReference type="InterPro" id="IPR029058">
    <property type="entry name" value="AB_hydrolase_fold"/>
</dbReference>
<reference evidence="2" key="1">
    <citation type="submission" date="2021-11" db="EMBL/GenBank/DDBJ databases">
        <title>BS-T2-15 a new species belonging to the Comamonadaceae family isolated from the soil of a French oak forest.</title>
        <authorList>
            <person name="Mieszkin S."/>
            <person name="Alain K."/>
        </authorList>
    </citation>
    <scope>NUCLEOTIDE SEQUENCE</scope>
    <source>
        <strain evidence="2">BS-T2-15</strain>
    </source>
</reference>